<gene>
    <name evidence="1" type="ORF">FCL40_12100</name>
</gene>
<name>A0A4U1BD14_9GAMM</name>
<dbReference type="RefSeq" id="WP_136853557.1">
    <property type="nucleotide sequence ID" value="NZ_SWCI01000007.1"/>
</dbReference>
<comment type="caution">
    <text evidence="1">The sequence shown here is derived from an EMBL/GenBank/DDBJ whole genome shotgun (WGS) entry which is preliminary data.</text>
</comment>
<dbReference type="Proteomes" id="UP000305674">
    <property type="component" value="Unassembled WGS sequence"/>
</dbReference>
<organism evidence="1 2">
    <name type="scientific">Ferrimonas sediminicola</name>
    <dbReference type="NCBI Taxonomy" id="2569538"/>
    <lineage>
        <taxon>Bacteria</taxon>
        <taxon>Pseudomonadati</taxon>
        <taxon>Pseudomonadota</taxon>
        <taxon>Gammaproteobacteria</taxon>
        <taxon>Alteromonadales</taxon>
        <taxon>Ferrimonadaceae</taxon>
        <taxon>Ferrimonas</taxon>
    </lineage>
</organism>
<dbReference type="AlphaFoldDB" id="A0A4U1BD14"/>
<keyword evidence="2" id="KW-1185">Reference proteome</keyword>
<evidence type="ECO:0000313" key="2">
    <source>
        <dbReference type="Proteomes" id="UP000305674"/>
    </source>
</evidence>
<sequence>MELSLNDLGLALFALTAVNSALILYLMVRQSAQQTLQQHLAKETETRVGDVATELASLITKCATHLQERTLTALEEIRTGLARHASAAEENHNKLAQTLITVAGENRGHNESLQGQLLQAVKESRTHTHAEFDQLQEAMASQRARLEADLAEVGRTQRKEAEALGSQAQQLAGQQRLVAHQAQLALVEQLTGLVQSLKITNAVDLTHALVEGRELKVETEEFVKQLGECKVTAMEDKLSGQVTEILYQEGRKVSSRTFENGQLKYQISFDEQGRATKGEEFNQKGELAFEYHYDLAGEVASRHDHSGAQH</sequence>
<reference evidence="1 2" key="1">
    <citation type="submission" date="2019-04" db="EMBL/GenBank/DDBJ databases">
        <authorList>
            <person name="Hwang J.C."/>
        </authorList>
    </citation>
    <scope>NUCLEOTIDE SEQUENCE [LARGE SCALE GENOMIC DNA]</scope>
    <source>
        <strain evidence="1 2">IMCC35001</strain>
    </source>
</reference>
<evidence type="ECO:0000313" key="1">
    <source>
        <dbReference type="EMBL" id="TKB48446.1"/>
    </source>
</evidence>
<protein>
    <submittedName>
        <fullName evidence="1">Uncharacterized protein</fullName>
    </submittedName>
</protein>
<dbReference type="OrthoDB" id="6257525at2"/>
<dbReference type="SUPFAM" id="SSF58113">
    <property type="entry name" value="Apolipoprotein A-I"/>
    <property type="match status" value="1"/>
</dbReference>
<accession>A0A4U1BD14</accession>
<dbReference type="EMBL" id="SWCI01000007">
    <property type="protein sequence ID" value="TKB48446.1"/>
    <property type="molecule type" value="Genomic_DNA"/>
</dbReference>
<proteinExistence type="predicted"/>